<name>A0AAE0Z8B3_9GAST</name>
<dbReference type="PANTHER" id="PTHR19297:SF191">
    <property type="entry name" value="PROTEIN XYLOSYLTRANSFERASE"/>
    <property type="match status" value="1"/>
</dbReference>
<keyword evidence="2" id="KW-1185">Reference proteome</keyword>
<organism evidence="1 2">
    <name type="scientific">Elysia crispata</name>
    <name type="common">lettuce slug</name>
    <dbReference type="NCBI Taxonomy" id="231223"/>
    <lineage>
        <taxon>Eukaryota</taxon>
        <taxon>Metazoa</taxon>
        <taxon>Spiralia</taxon>
        <taxon>Lophotrochozoa</taxon>
        <taxon>Mollusca</taxon>
        <taxon>Gastropoda</taxon>
        <taxon>Heterobranchia</taxon>
        <taxon>Euthyneura</taxon>
        <taxon>Panpulmonata</taxon>
        <taxon>Sacoglossa</taxon>
        <taxon>Placobranchoidea</taxon>
        <taxon>Plakobranchidae</taxon>
        <taxon>Elysia</taxon>
    </lineage>
</organism>
<accession>A0AAE0Z8B3</accession>
<dbReference type="PANTHER" id="PTHR19297">
    <property type="entry name" value="GLYCOSYLTRANSFERASE 14 FAMILY MEMBER"/>
    <property type="match status" value="1"/>
</dbReference>
<dbReference type="EMBL" id="JAWDGP010004418">
    <property type="protein sequence ID" value="KAK3764643.1"/>
    <property type="molecule type" value="Genomic_DNA"/>
</dbReference>
<reference evidence="1" key="1">
    <citation type="journal article" date="2023" name="G3 (Bethesda)">
        <title>A reference genome for the long-term kleptoplast-retaining sea slug Elysia crispata morphotype clarki.</title>
        <authorList>
            <person name="Eastman K.E."/>
            <person name="Pendleton A.L."/>
            <person name="Shaikh M.A."/>
            <person name="Suttiyut T."/>
            <person name="Ogas R."/>
            <person name="Tomko P."/>
            <person name="Gavelis G."/>
            <person name="Widhalm J.R."/>
            <person name="Wisecaver J.H."/>
        </authorList>
    </citation>
    <scope>NUCLEOTIDE SEQUENCE</scope>
    <source>
        <strain evidence="1">ECLA1</strain>
    </source>
</reference>
<comment type="caution">
    <text evidence="1">The sequence shown here is derived from an EMBL/GenBank/DDBJ whole genome shotgun (WGS) entry which is preliminary data.</text>
</comment>
<proteinExistence type="predicted"/>
<protein>
    <submittedName>
        <fullName evidence="1">Uncharacterized protein</fullName>
    </submittedName>
</protein>
<dbReference type="GO" id="GO:0008375">
    <property type="term" value="F:acetylglucosaminyltransferase activity"/>
    <property type="evidence" value="ECO:0007669"/>
    <property type="project" value="TreeGrafter"/>
</dbReference>
<gene>
    <name evidence="1" type="ORF">RRG08_001156</name>
</gene>
<dbReference type="AlphaFoldDB" id="A0AAE0Z8B3"/>
<evidence type="ECO:0000313" key="1">
    <source>
        <dbReference type="EMBL" id="KAK3764643.1"/>
    </source>
</evidence>
<evidence type="ECO:0000313" key="2">
    <source>
        <dbReference type="Proteomes" id="UP001283361"/>
    </source>
</evidence>
<sequence length="106" mass="12262">MSSGTNLEQNVGFNRYKQWWGHNCYANRVTRGICIISAGDLPRLGEAPKLFANKFYLHQDRVVIGCLEEKLFNNTRDEFLGVKTFNTTFYETQDFVIHQVPGKPFL</sequence>
<dbReference type="Proteomes" id="UP001283361">
    <property type="component" value="Unassembled WGS sequence"/>
</dbReference>